<keyword evidence="1" id="KW-1133">Transmembrane helix</keyword>
<dbReference type="EMBL" id="HACA01018327">
    <property type="protein sequence ID" value="CDW35688.1"/>
    <property type="molecule type" value="Transcribed_RNA"/>
</dbReference>
<keyword evidence="1" id="KW-0472">Membrane</keyword>
<evidence type="ECO:0000256" key="1">
    <source>
        <dbReference type="SAM" id="Phobius"/>
    </source>
</evidence>
<feature type="transmembrane region" description="Helical" evidence="1">
    <location>
        <begin position="12"/>
        <end position="30"/>
    </location>
</feature>
<dbReference type="AlphaFoldDB" id="A0A0K2UBS1"/>
<evidence type="ECO:0000313" key="2">
    <source>
        <dbReference type="EMBL" id="CDW35688.1"/>
    </source>
</evidence>
<organism evidence="2">
    <name type="scientific">Lepeophtheirus salmonis</name>
    <name type="common">Salmon louse</name>
    <name type="synonym">Caligus salmonis</name>
    <dbReference type="NCBI Taxonomy" id="72036"/>
    <lineage>
        <taxon>Eukaryota</taxon>
        <taxon>Metazoa</taxon>
        <taxon>Ecdysozoa</taxon>
        <taxon>Arthropoda</taxon>
        <taxon>Crustacea</taxon>
        <taxon>Multicrustacea</taxon>
        <taxon>Hexanauplia</taxon>
        <taxon>Copepoda</taxon>
        <taxon>Siphonostomatoida</taxon>
        <taxon>Caligidae</taxon>
        <taxon>Lepeophtheirus</taxon>
    </lineage>
</organism>
<name>A0A0K2UBS1_LEPSM</name>
<sequence length="31" mass="3705">MVDSQISQSYQQLYISYYSLTITVILILHHF</sequence>
<protein>
    <submittedName>
        <fullName evidence="2">Uncharacterized protein</fullName>
    </submittedName>
</protein>
<accession>A0A0K2UBS1</accession>
<keyword evidence="1" id="KW-0812">Transmembrane</keyword>
<proteinExistence type="predicted"/>
<reference evidence="2" key="1">
    <citation type="submission" date="2014-05" db="EMBL/GenBank/DDBJ databases">
        <authorList>
            <person name="Chronopoulou M."/>
        </authorList>
    </citation>
    <scope>NUCLEOTIDE SEQUENCE</scope>
    <source>
        <tissue evidence="2">Whole organism</tissue>
    </source>
</reference>